<feature type="compositionally biased region" description="Basic and acidic residues" evidence="1">
    <location>
        <begin position="74"/>
        <end position="95"/>
    </location>
</feature>
<evidence type="ECO:0008006" key="5">
    <source>
        <dbReference type="Google" id="ProtNLM"/>
    </source>
</evidence>
<sequence length="110" mass="11336">MAWRALLAIVVLIATFVVPGTAATAHVDAVGVSAAVEVAHVPGTTTRTTAHPLQQRHPDLGRPLDGVHPPVHVTPDRPVRADVVDPAHAAPDEAARSTFGDRAPPPTSGS</sequence>
<dbReference type="AlphaFoldDB" id="A0A7W7WY23"/>
<evidence type="ECO:0000256" key="2">
    <source>
        <dbReference type="SAM" id="SignalP"/>
    </source>
</evidence>
<accession>A0A7W7WY23</accession>
<organism evidence="3 4">
    <name type="scientific">Saccharothrix violaceirubra</name>
    <dbReference type="NCBI Taxonomy" id="413306"/>
    <lineage>
        <taxon>Bacteria</taxon>
        <taxon>Bacillati</taxon>
        <taxon>Actinomycetota</taxon>
        <taxon>Actinomycetes</taxon>
        <taxon>Pseudonocardiales</taxon>
        <taxon>Pseudonocardiaceae</taxon>
        <taxon>Saccharothrix</taxon>
    </lineage>
</organism>
<gene>
    <name evidence="3" type="ORF">F4559_005418</name>
</gene>
<proteinExistence type="predicted"/>
<keyword evidence="4" id="KW-1185">Reference proteome</keyword>
<feature type="compositionally biased region" description="Polar residues" evidence="1">
    <location>
        <begin position="43"/>
        <end position="52"/>
    </location>
</feature>
<comment type="caution">
    <text evidence="3">The sequence shown here is derived from an EMBL/GenBank/DDBJ whole genome shotgun (WGS) entry which is preliminary data.</text>
</comment>
<evidence type="ECO:0000313" key="4">
    <source>
        <dbReference type="Proteomes" id="UP000542674"/>
    </source>
</evidence>
<evidence type="ECO:0000313" key="3">
    <source>
        <dbReference type="EMBL" id="MBB4968059.1"/>
    </source>
</evidence>
<dbReference type="EMBL" id="JACHJS010000001">
    <property type="protein sequence ID" value="MBB4968059.1"/>
    <property type="molecule type" value="Genomic_DNA"/>
</dbReference>
<keyword evidence="2" id="KW-0732">Signal</keyword>
<name>A0A7W7WY23_9PSEU</name>
<feature type="region of interest" description="Disordered" evidence="1">
    <location>
        <begin position="43"/>
        <end position="110"/>
    </location>
</feature>
<feature type="signal peptide" evidence="2">
    <location>
        <begin position="1"/>
        <end position="22"/>
    </location>
</feature>
<protein>
    <recommendedName>
        <fullName evidence="5">Secreted protein</fullName>
    </recommendedName>
</protein>
<reference evidence="3 4" key="1">
    <citation type="submission" date="2020-08" db="EMBL/GenBank/DDBJ databases">
        <title>Sequencing the genomes of 1000 actinobacteria strains.</title>
        <authorList>
            <person name="Klenk H.-P."/>
        </authorList>
    </citation>
    <scope>NUCLEOTIDE SEQUENCE [LARGE SCALE GENOMIC DNA]</scope>
    <source>
        <strain evidence="3 4">DSM 45084</strain>
    </source>
</reference>
<feature type="chain" id="PRO_5030892221" description="Secreted protein" evidence="2">
    <location>
        <begin position="23"/>
        <end position="110"/>
    </location>
</feature>
<dbReference type="Proteomes" id="UP000542674">
    <property type="component" value="Unassembled WGS sequence"/>
</dbReference>
<evidence type="ECO:0000256" key="1">
    <source>
        <dbReference type="SAM" id="MobiDB-lite"/>
    </source>
</evidence>
<dbReference type="RefSeq" id="WP_184673259.1">
    <property type="nucleotide sequence ID" value="NZ_BAABAI010000041.1"/>
</dbReference>